<reference evidence="6 7" key="1">
    <citation type="submission" date="2024-06" db="EMBL/GenBank/DDBJ databases">
        <title>The Natural Products Discovery Center: Release of the First 8490 Sequenced Strains for Exploring Actinobacteria Biosynthetic Diversity.</title>
        <authorList>
            <person name="Kalkreuter E."/>
            <person name="Kautsar S.A."/>
            <person name="Yang D."/>
            <person name="Bader C.D."/>
            <person name="Teijaro C.N."/>
            <person name="Fluegel L."/>
            <person name="Davis C.M."/>
            <person name="Simpson J.R."/>
            <person name="Lauterbach L."/>
            <person name="Steele A.D."/>
            <person name="Gui C."/>
            <person name="Meng S."/>
            <person name="Li G."/>
            <person name="Viehrig K."/>
            <person name="Ye F."/>
            <person name="Su P."/>
            <person name="Kiefer A.F."/>
            <person name="Nichols A."/>
            <person name="Cepeda A.J."/>
            <person name="Yan W."/>
            <person name="Fan B."/>
            <person name="Jiang Y."/>
            <person name="Adhikari A."/>
            <person name="Zheng C.-J."/>
            <person name="Schuster L."/>
            <person name="Cowan T.M."/>
            <person name="Smanski M.J."/>
            <person name="Chevrette M.G."/>
            <person name="De Carvalho L.P.S."/>
            <person name="Shen B."/>
        </authorList>
    </citation>
    <scope>NUCLEOTIDE SEQUENCE [LARGE SCALE GENOMIC DNA]</scope>
    <source>
        <strain evidence="6 7">NPDC050100</strain>
    </source>
</reference>
<evidence type="ECO:0000313" key="7">
    <source>
        <dbReference type="Proteomes" id="UP001551675"/>
    </source>
</evidence>
<feature type="domain" description="Metallo-beta-lactamase" evidence="5">
    <location>
        <begin position="49"/>
        <end position="234"/>
    </location>
</feature>
<evidence type="ECO:0000256" key="1">
    <source>
        <dbReference type="ARBA" id="ARBA00007749"/>
    </source>
</evidence>
<keyword evidence="3" id="KW-0378">Hydrolase</keyword>
<dbReference type="Gene3D" id="3.60.15.10">
    <property type="entry name" value="Ribonuclease Z/Hydroxyacylglutathione hydrolase-like"/>
    <property type="match status" value="1"/>
</dbReference>
<dbReference type="PANTHER" id="PTHR42978">
    <property type="entry name" value="QUORUM-QUENCHING LACTONASE YTNP-RELATED-RELATED"/>
    <property type="match status" value="1"/>
</dbReference>
<evidence type="ECO:0000313" key="6">
    <source>
        <dbReference type="EMBL" id="MEV0972792.1"/>
    </source>
</evidence>
<name>A0ABV3GNA3_MICGL</name>
<dbReference type="Pfam" id="PF00753">
    <property type="entry name" value="Lactamase_B"/>
    <property type="match status" value="1"/>
</dbReference>
<evidence type="ECO:0000256" key="2">
    <source>
        <dbReference type="ARBA" id="ARBA00022723"/>
    </source>
</evidence>
<dbReference type="SMART" id="SM00849">
    <property type="entry name" value="Lactamase_B"/>
    <property type="match status" value="1"/>
</dbReference>
<evidence type="ECO:0000259" key="5">
    <source>
        <dbReference type="SMART" id="SM00849"/>
    </source>
</evidence>
<dbReference type="InterPro" id="IPR036866">
    <property type="entry name" value="RibonucZ/Hydroxyglut_hydro"/>
</dbReference>
<dbReference type="RefSeq" id="WP_358138172.1">
    <property type="nucleotide sequence ID" value="NZ_JBFALK010000018.1"/>
</dbReference>
<gene>
    <name evidence="6" type="ORF">AB0I59_29665</name>
</gene>
<accession>A0ABV3GNA3</accession>
<comment type="caution">
    <text evidence="6">The sequence shown here is derived from an EMBL/GenBank/DDBJ whole genome shotgun (WGS) entry which is preliminary data.</text>
</comment>
<keyword evidence="7" id="KW-1185">Reference proteome</keyword>
<evidence type="ECO:0000256" key="3">
    <source>
        <dbReference type="ARBA" id="ARBA00022801"/>
    </source>
</evidence>
<organism evidence="6 7">
    <name type="scientific">Microtetraspora glauca</name>
    <dbReference type="NCBI Taxonomy" id="1996"/>
    <lineage>
        <taxon>Bacteria</taxon>
        <taxon>Bacillati</taxon>
        <taxon>Actinomycetota</taxon>
        <taxon>Actinomycetes</taxon>
        <taxon>Streptosporangiales</taxon>
        <taxon>Streptosporangiaceae</taxon>
        <taxon>Microtetraspora</taxon>
    </lineage>
</organism>
<dbReference type="Proteomes" id="UP001551675">
    <property type="component" value="Unassembled WGS sequence"/>
</dbReference>
<dbReference type="PANTHER" id="PTHR42978:SF6">
    <property type="entry name" value="QUORUM-QUENCHING LACTONASE YTNP-RELATED"/>
    <property type="match status" value="1"/>
</dbReference>
<keyword evidence="2" id="KW-0479">Metal-binding</keyword>
<comment type="similarity">
    <text evidence="1">Belongs to the metallo-beta-lactamase superfamily.</text>
</comment>
<sequence>MAHEARIVSGVEVIPLCDAVGPMGSHIRKPLPEMFPGGSFADGEEWILHFHCYLLRAAGRTVLVDTGIGGAGSPAASWAPVPGRLFEELSAHGVAAADVDLVVLTHLHSDHASGSATGDGPAFPNARYAVQRAELDWVRGPMRDQVVVPLGDSIQILDGTAELLPGITAVHSPGHTPGHQTVEVGDLALSGDVVLHPEQLRDPTITYVYDEDPELAVRSRVALLGRVAVLGTGHFADPFVPTGAPVSG</sequence>
<dbReference type="EMBL" id="JBFALK010000018">
    <property type="protein sequence ID" value="MEV0972792.1"/>
    <property type="molecule type" value="Genomic_DNA"/>
</dbReference>
<proteinExistence type="inferred from homology"/>
<protein>
    <submittedName>
        <fullName evidence="6">MBL fold metallo-hydrolase</fullName>
    </submittedName>
</protein>
<dbReference type="InterPro" id="IPR051013">
    <property type="entry name" value="MBL_superfamily_lactonases"/>
</dbReference>
<evidence type="ECO:0000256" key="4">
    <source>
        <dbReference type="ARBA" id="ARBA00022833"/>
    </source>
</evidence>
<dbReference type="InterPro" id="IPR001279">
    <property type="entry name" value="Metallo-B-lactamas"/>
</dbReference>
<keyword evidence="4" id="KW-0862">Zinc</keyword>
<dbReference type="SUPFAM" id="SSF56281">
    <property type="entry name" value="Metallo-hydrolase/oxidoreductase"/>
    <property type="match status" value="1"/>
</dbReference>